<protein>
    <submittedName>
        <fullName evidence="2">Sigma-70 family RNA polymerase sigma factor</fullName>
    </submittedName>
</protein>
<dbReference type="Gene3D" id="1.10.10.10">
    <property type="entry name" value="Winged helix-like DNA-binding domain superfamily/Winged helix DNA-binding domain"/>
    <property type="match status" value="1"/>
</dbReference>
<dbReference type="AlphaFoldDB" id="A0A849SSS3"/>
<evidence type="ECO:0000313" key="3">
    <source>
        <dbReference type="Proteomes" id="UP000580839"/>
    </source>
</evidence>
<accession>A0A849SSS3</accession>
<dbReference type="GO" id="GO:0006352">
    <property type="term" value="P:DNA-templated transcription initiation"/>
    <property type="evidence" value="ECO:0007669"/>
    <property type="project" value="InterPro"/>
</dbReference>
<organism evidence="2 3">
    <name type="scientific">Eiseniibacteriota bacterium</name>
    <dbReference type="NCBI Taxonomy" id="2212470"/>
    <lineage>
        <taxon>Bacteria</taxon>
        <taxon>Candidatus Eiseniibacteriota</taxon>
    </lineage>
</organism>
<evidence type="ECO:0000313" key="2">
    <source>
        <dbReference type="EMBL" id="NOT34430.1"/>
    </source>
</evidence>
<dbReference type="Proteomes" id="UP000580839">
    <property type="component" value="Unassembled WGS sequence"/>
</dbReference>
<dbReference type="InterPro" id="IPR036388">
    <property type="entry name" value="WH-like_DNA-bd_sf"/>
</dbReference>
<proteinExistence type="predicted"/>
<comment type="caution">
    <text evidence="2">The sequence shown here is derived from an EMBL/GenBank/DDBJ whole genome shotgun (WGS) entry which is preliminary data.</text>
</comment>
<name>A0A849SSS3_UNCEI</name>
<sequence>MTLAASQPAGQVALSAYREWRRSRCDTDFVRFLRSSITDNTSVNMFVLHRTMRVVNKQSIRHALDPAEIAEAVLFELWLKAPEINTTIVGFLSRMIFRRVMDRVRRAARDLDLLELVPGEYFEQRAADEGAAEAEDGLAGEKCARPAADPWEVKLATALNELSEVERYVFMRHNFDGIELKQIAAELRALPNTVVQRHVRAKKNLRVELARLTLSA</sequence>
<dbReference type="GO" id="GO:0016987">
    <property type="term" value="F:sigma factor activity"/>
    <property type="evidence" value="ECO:0007669"/>
    <property type="project" value="InterPro"/>
</dbReference>
<evidence type="ECO:0000259" key="1">
    <source>
        <dbReference type="Pfam" id="PF08281"/>
    </source>
</evidence>
<dbReference type="Pfam" id="PF08281">
    <property type="entry name" value="Sigma70_r4_2"/>
    <property type="match status" value="1"/>
</dbReference>
<dbReference type="GO" id="GO:0003677">
    <property type="term" value="F:DNA binding"/>
    <property type="evidence" value="ECO:0007669"/>
    <property type="project" value="InterPro"/>
</dbReference>
<dbReference type="InterPro" id="IPR013249">
    <property type="entry name" value="RNA_pol_sigma70_r4_t2"/>
</dbReference>
<feature type="domain" description="RNA polymerase sigma factor 70 region 4 type 2" evidence="1">
    <location>
        <begin position="154"/>
        <end position="205"/>
    </location>
</feature>
<reference evidence="2 3" key="1">
    <citation type="submission" date="2020-04" db="EMBL/GenBank/DDBJ databases">
        <title>Metagenomic profiling of ammonia- and methane-oxidizing microorganisms in a Dutch drinking water treatment plant.</title>
        <authorList>
            <person name="Poghosyan L."/>
            <person name="Leucker S."/>
        </authorList>
    </citation>
    <scope>NUCLEOTIDE SEQUENCE [LARGE SCALE GENOMIC DNA]</scope>
    <source>
        <strain evidence="2">S-RSF-IL-03</strain>
    </source>
</reference>
<dbReference type="EMBL" id="JABFRW010000120">
    <property type="protein sequence ID" value="NOT34430.1"/>
    <property type="molecule type" value="Genomic_DNA"/>
</dbReference>
<dbReference type="SUPFAM" id="SSF88659">
    <property type="entry name" value="Sigma3 and sigma4 domains of RNA polymerase sigma factors"/>
    <property type="match status" value="1"/>
</dbReference>
<gene>
    <name evidence="2" type="ORF">HOP12_09700</name>
</gene>
<dbReference type="InterPro" id="IPR013324">
    <property type="entry name" value="RNA_pol_sigma_r3/r4-like"/>
</dbReference>